<comment type="caution">
    <text evidence="2">The sequence shown here is derived from an EMBL/GenBank/DDBJ whole genome shotgun (WGS) entry which is preliminary data.</text>
</comment>
<feature type="region of interest" description="Disordered" evidence="1">
    <location>
        <begin position="97"/>
        <end position="139"/>
    </location>
</feature>
<feature type="region of interest" description="Disordered" evidence="1">
    <location>
        <begin position="1"/>
        <end position="41"/>
    </location>
</feature>
<keyword evidence="3" id="KW-1185">Reference proteome</keyword>
<organism evidence="2 3">
    <name type="scientific">Podospora didyma</name>
    <dbReference type="NCBI Taxonomy" id="330526"/>
    <lineage>
        <taxon>Eukaryota</taxon>
        <taxon>Fungi</taxon>
        <taxon>Dikarya</taxon>
        <taxon>Ascomycota</taxon>
        <taxon>Pezizomycotina</taxon>
        <taxon>Sordariomycetes</taxon>
        <taxon>Sordariomycetidae</taxon>
        <taxon>Sordariales</taxon>
        <taxon>Podosporaceae</taxon>
        <taxon>Podospora</taxon>
    </lineage>
</organism>
<evidence type="ECO:0000313" key="3">
    <source>
        <dbReference type="Proteomes" id="UP001285441"/>
    </source>
</evidence>
<dbReference type="EMBL" id="JAULSW010000004">
    <property type="protein sequence ID" value="KAK3385869.1"/>
    <property type="molecule type" value="Genomic_DNA"/>
</dbReference>
<protein>
    <submittedName>
        <fullName evidence="2">Uncharacterized protein</fullName>
    </submittedName>
</protein>
<accession>A0AAE0U0A4</accession>
<evidence type="ECO:0000256" key="1">
    <source>
        <dbReference type="SAM" id="MobiDB-lite"/>
    </source>
</evidence>
<gene>
    <name evidence="2" type="ORF">B0H63DRAFT_523184</name>
</gene>
<reference evidence="2" key="2">
    <citation type="submission" date="2023-06" db="EMBL/GenBank/DDBJ databases">
        <authorList>
            <consortium name="Lawrence Berkeley National Laboratory"/>
            <person name="Haridas S."/>
            <person name="Hensen N."/>
            <person name="Bonometti L."/>
            <person name="Westerberg I."/>
            <person name="Brannstrom I.O."/>
            <person name="Guillou S."/>
            <person name="Cros-Aarteil S."/>
            <person name="Calhoun S."/>
            <person name="Kuo A."/>
            <person name="Mondo S."/>
            <person name="Pangilinan J."/>
            <person name="Riley R."/>
            <person name="LaButti K."/>
            <person name="Andreopoulos B."/>
            <person name="Lipzen A."/>
            <person name="Chen C."/>
            <person name="Yanf M."/>
            <person name="Daum C."/>
            <person name="Ng V."/>
            <person name="Clum A."/>
            <person name="Steindorff A."/>
            <person name="Ohm R."/>
            <person name="Martin F."/>
            <person name="Silar P."/>
            <person name="Natvig D."/>
            <person name="Lalanne C."/>
            <person name="Gautier V."/>
            <person name="Ament-velasquez S.L."/>
            <person name="Kruys A."/>
            <person name="Hutchinson M.I."/>
            <person name="Powell A.J."/>
            <person name="Barry K."/>
            <person name="Miller A.N."/>
            <person name="Grigoriev I.V."/>
            <person name="Debuchy R."/>
            <person name="Gladieux P."/>
            <person name="Thoren M.H."/>
            <person name="Johannesson H."/>
        </authorList>
    </citation>
    <scope>NUCLEOTIDE SEQUENCE</scope>
    <source>
        <strain evidence="2">CBS 232.78</strain>
    </source>
</reference>
<proteinExistence type="predicted"/>
<reference evidence="2" key="1">
    <citation type="journal article" date="2023" name="Mol. Phylogenet. Evol.">
        <title>Genome-scale phylogeny and comparative genomics of the fungal order Sordariales.</title>
        <authorList>
            <person name="Hensen N."/>
            <person name="Bonometti L."/>
            <person name="Westerberg I."/>
            <person name="Brannstrom I.O."/>
            <person name="Guillou S."/>
            <person name="Cros-Aarteil S."/>
            <person name="Calhoun S."/>
            <person name="Haridas S."/>
            <person name="Kuo A."/>
            <person name="Mondo S."/>
            <person name="Pangilinan J."/>
            <person name="Riley R."/>
            <person name="LaButti K."/>
            <person name="Andreopoulos B."/>
            <person name="Lipzen A."/>
            <person name="Chen C."/>
            <person name="Yan M."/>
            <person name="Daum C."/>
            <person name="Ng V."/>
            <person name="Clum A."/>
            <person name="Steindorff A."/>
            <person name="Ohm R.A."/>
            <person name="Martin F."/>
            <person name="Silar P."/>
            <person name="Natvig D.O."/>
            <person name="Lalanne C."/>
            <person name="Gautier V."/>
            <person name="Ament-Velasquez S.L."/>
            <person name="Kruys A."/>
            <person name="Hutchinson M.I."/>
            <person name="Powell A.J."/>
            <person name="Barry K."/>
            <person name="Miller A.N."/>
            <person name="Grigoriev I.V."/>
            <person name="Debuchy R."/>
            <person name="Gladieux P."/>
            <person name="Hiltunen Thoren M."/>
            <person name="Johannesson H."/>
        </authorList>
    </citation>
    <scope>NUCLEOTIDE SEQUENCE</scope>
    <source>
        <strain evidence="2">CBS 232.78</strain>
    </source>
</reference>
<sequence length="205" mass="22233">MGGLNIIQTPPPSSHGSQESVLEPMADSRPVGPQGKSKLAMVPGEGSLLDYFDLPSPPSSVMLHRTHSAFPTPPTSPVQADAMSPYNNRLVVSSPLALNPPGSAMHMLPPHRSHYPTPPQSSPSSSASGSEAGGSPEMGAMQMQPITRTARRTAYYPPNSSRNVDRTRVYMNRGPHYMQNWTPLSSLPRHVQLRIEDQMTRFTAP</sequence>
<feature type="compositionally biased region" description="Low complexity" evidence="1">
    <location>
        <begin position="122"/>
        <end position="137"/>
    </location>
</feature>
<evidence type="ECO:0000313" key="2">
    <source>
        <dbReference type="EMBL" id="KAK3385869.1"/>
    </source>
</evidence>
<name>A0AAE0U0A4_9PEZI</name>
<dbReference type="Proteomes" id="UP001285441">
    <property type="component" value="Unassembled WGS sequence"/>
</dbReference>
<dbReference type="AlphaFoldDB" id="A0AAE0U0A4"/>